<gene>
    <name evidence="8" type="ORF">BON30_31990</name>
</gene>
<comment type="subcellular location">
    <subcellularLocation>
        <location evidence="1">Membrane</location>
        <topology evidence="1">Multi-pass membrane protein</topology>
    </subcellularLocation>
</comment>
<dbReference type="Gene3D" id="1.20.1250.20">
    <property type="entry name" value="MFS general substrate transporter like domains"/>
    <property type="match status" value="1"/>
</dbReference>
<dbReference type="EMBL" id="MPIN01000010">
    <property type="protein sequence ID" value="OJH36399.1"/>
    <property type="molecule type" value="Genomic_DNA"/>
</dbReference>
<dbReference type="GO" id="GO:0022857">
    <property type="term" value="F:transmembrane transporter activity"/>
    <property type="evidence" value="ECO:0007669"/>
    <property type="project" value="InterPro"/>
</dbReference>
<comment type="caution">
    <text evidence="8">The sequence shown here is derived from an EMBL/GenBank/DDBJ whole genome shotgun (WGS) entry which is preliminary data.</text>
</comment>
<dbReference type="InterPro" id="IPR011701">
    <property type="entry name" value="MFS"/>
</dbReference>
<keyword evidence="4 6" id="KW-1133">Transmembrane helix</keyword>
<feature type="transmembrane region" description="Helical" evidence="6">
    <location>
        <begin position="90"/>
        <end position="109"/>
    </location>
</feature>
<name>A0A1L9B2B5_9BACT</name>
<keyword evidence="9" id="KW-1185">Reference proteome</keyword>
<evidence type="ECO:0000313" key="9">
    <source>
        <dbReference type="Proteomes" id="UP000182229"/>
    </source>
</evidence>
<dbReference type="Pfam" id="PF07690">
    <property type="entry name" value="MFS_1"/>
    <property type="match status" value="1"/>
</dbReference>
<accession>A0A1L9B2B5</accession>
<dbReference type="NCBIfam" id="TIGR00901">
    <property type="entry name" value="2A0125"/>
    <property type="match status" value="1"/>
</dbReference>
<dbReference type="Proteomes" id="UP000182229">
    <property type="component" value="Unassembled WGS sequence"/>
</dbReference>
<dbReference type="CDD" id="cd17486">
    <property type="entry name" value="MFS_AmpG_like"/>
    <property type="match status" value="1"/>
</dbReference>
<dbReference type="GO" id="GO:0016020">
    <property type="term" value="C:membrane"/>
    <property type="evidence" value="ECO:0007669"/>
    <property type="project" value="UniProtKB-SubCell"/>
</dbReference>
<feature type="transmembrane region" description="Helical" evidence="6">
    <location>
        <begin position="115"/>
        <end position="135"/>
    </location>
</feature>
<protein>
    <submittedName>
        <fullName evidence="8">AmpG family muropeptide MFS transporter</fullName>
    </submittedName>
</protein>
<evidence type="ECO:0000313" key="8">
    <source>
        <dbReference type="EMBL" id="OJH36399.1"/>
    </source>
</evidence>
<keyword evidence="3 6" id="KW-0812">Transmembrane</keyword>
<dbReference type="InterPro" id="IPR036259">
    <property type="entry name" value="MFS_trans_sf"/>
</dbReference>
<dbReference type="FunFam" id="1.20.1250.20:FF:000072">
    <property type="entry name" value="Muropeptide transporter AmpG"/>
    <property type="match status" value="1"/>
</dbReference>
<feature type="transmembrane region" description="Helical" evidence="6">
    <location>
        <begin position="359"/>
        <end position="380"/>
    </location>
</feature>
<feature type="transmembrane region" description="Helical" evidence="6">
    <location>
        <begin position="21"/>
        <end position="46"/>
    </location>
</feature>
<evidence type="ECO:0000256" key="4">
    <source>
        <dbReference type="ARBA" id="ARBA00022989"/>
    </source>
</evidence>
<keyword evidence="5 6" id="KW-0472">Membrane</keyword>
<feature type="transmembrane region" description="Helical" evidence="6">
    <location>
        <begin position="231"/>
        <end position="256"/>
    </location>
</feature>
<evidence type="ECO:0000259" key="7">
    <source>
        <dbReference type="PROSITE" id="PS50850"/>
    </source>
</evidence>
<dbReference type="STRING" id="83449.BON30_31990"/>
<reference evidence="8 9" key="2">
    <citation type="submission" date="2016-12" db="EMBL/GenBank/DDBJ databases">
        <title>Draft Genome Sequence of Cystobacter ferrugineus Strain Cbfe23.</title>
        <authorList>
            <person name="Akbar S."/>
            <person name="Dowd S.E."/>
            <person name="Stevens D.C."/>
        </authorList>
    </citation>
    <scope>NUCLEOTIDE SEQUENCE [LARGE SCALE GENOMIC DNA]</scope>
    <source>
        <strain evidence="8 9">Cbfe23</strain>
    </source>
</reference>
<evidence type="ECO:0000256" key="6">
    <source>
        <dbReference type="SAM" id="Phobius"/>
    </source>
</evidence>
<feature type="transmembrane region" description="Helical" evidence="6">
    <location>
        <begin position="268"/>
        <end position="289"/>
    </location>
</feature>
<organism evidence="8 9">
    <name type="scientific">Cystobacter ferrugineus</name>
    <dbReference type="NCBI Taxonomy" id="83449"/>
    <lineage>
        <taxon>Bacteria</taxon>
        <taxon>Pseudomonadati</taxon>
        <taxon>Myxococcota</taxon>
        <taxon>Myxococcia</taxon>
        <taxon>Myxococcales</taxon>
        <taxon>Cystobacterineae</taxon>
        <taxon>Archangiaceae</taxon>
        <taxon>Cystobacter</taxon>
    </lineage>
</organism>
<evidence type="ECO:0000256" key="2">
    <source>
        <dbReference type="ARBA" id="ARBA00022448"/>
    </source>
</evidence>
<evidence type="ECO:0000256" key="5">
    <source>
        <dbReference type="ARBA" id="ARBA00023136"/>
    </source>
</evidence>
<evidence type="ECO:0000256" key="1">
    <source>
        <dbReference type="ARBA" id="ARBA00004141"/>
    </source>
</evidence>
<dbReference type="InterPro" id="IPR020846">
    <property type="entry name" value="MFS_dom"/>
</dbReference>
<feature type="transmembrane region" description="Helical" evidence="6">
    <location>
        <begin position="296"/>
        <end position="317"/>
    </location>
</feature>
<dbReference type="AlphaFoldDB" id="A0A1L9B2B5"/>
<sequence length="431" mass="45349">MVEPSPMAQKTSLLQVLSSPRAWLLVALGFASGLPLLLVGGTLSAWMTNEGINLKTIGVFTLVATPYTFKFIWAPFMDRYALPFLGRRRGWMLVTQLGLMAAIAAMGTVNPKDSPLAMACLALLVAFLSSSQDVVSDAWRTDTLSEAERGFGVATFVMGYRFGMIAAGAVALSLSQFIGWPRTYWSMAALMLVGVVATLIAQEPQGQRPPRTLAEAAVVPFVDYFRRDGALLALLFLLLYKLGDAIAGGMTTPFFLKMGFSNLEVGAISKGVGMAATIVGALFGGVLLARLGLRRSLFVFGALQAVTNLTFLALALVGKNHAVLALAICTDNICGGMATTAFGAFTMSLCNKRFSATQFALLSALANLGGRMLSATSGFLAEGMGWAGFFGLTVVLALPALVLLAFLPEGIAQPIVEEQPPASPPAPATAA</sequence>
<feature type="transmembrane region" description="Helical" evidence="6">
    <location>
        <begin position="52"/>
        <end position="69"/>
    </location>
</feature>
<dbReference type="PANTHER" id="PTHR12778:SF10">
    <property type="entry name" value="MAJOR FACILITATOR SUPERFAMILY DOMAIN-CONTAINING PROTEIN 3"/>
    <property type="match status" value="1"/>
</dbReference>
<feature type="transmembrane region" description="Helical" evidence="6">
    <location>
        <begin position="386"/>
        <end position="407"/>
    </location>
</feature>
<feature type="transmembrane region" description="Helical" evidence="6">
    <location>
        <begin position="156"/>
        <end position="178"/>
    </location>
</feature>
<feature type="domain" description="Major facilitator superfamily (MFS) profile" evidence="7">
    <location>
        <begin position="21"/>
        <end position="411"/>
    </location>
</feature>
<dbReference type="InterPro" id="IPR004752">
    <property type="entry name" value="AmpG_permease/AT-1"/>
</dbReference>
<dbReference type="PROSITE" id="PS50850">
    <property type="entry name" value="MFS"/>
    <property type="match status" value="1"/>
</dbReference>
<feature type="transmembrane region" description="Helical" evidence="6">
    <location>
        <begin position="323"/>
        <end position="347"/>
    </location>
</feature>
<reference evidence="9" key="1">
    <citation type="submission" date="2016-11" db="EMBL/GenBank/DDBJ databases">
        <authorList>
            <person name="Shukria A."/>
            <person name="Stevens D.C."/>
        </authorList>
    </citation>
    <scope>NUCLEOTIDE SEQUENCE [LARGE SCALE GENOMIC DNA]</scope>
    <source>
        <strain evidence="9">Cbfe23</strain>
    </source>
</reference>
<dbReference type="SUPFAM" id="SSF103473">
    <property type="entry name" value="MFS general substrate transporter"/>
    <property type="match status" value="1"/>
</dbReference>
<evidence type="ECO:0000256" key="3">
    <source>
        <dbReference type="ARBA" id="ARBA00022692"/>
    </source>
</evidence>
<keyword evidence="2" id="KW-0813">Transport</keyword>
<dbReference type="PANTHER" id="PTHR12778">
    <property type="entry name" value="SOLUTE CARRIER FAMILY 33 ACETYL-COA TRANSPORTER -RELATED"/>
    <property type="match status" value="1"/>
</dbReference>
<feature type="transmembrane region" description="Helical" evidence="6">
    <location>
        <begin position="184"/>
        <end position="201"/>
    </location>
</feature>
<proteinExistence type="predicted"/>
<dbReference type="OrthoDB" id="9787815at2"/>